<sequence length="61" mass="7092">MLKNNLTPEKLLKEIEHIEVWTQWAKELTEEGNLERAYLALQTIKNTNFMYLADVEGGKNA</sequence>
<dbReference type="AlphaFoldDB" id="A0A328BYQ7"/>
<accession>A0A328BYQ7</accession>
<evidence type="ECO:0000313" key="1">
    <source>
        <dbReference type="EMBL" id="RAL19353.1"/>
    </source>
</evidence>
<dbReference type="EMBL" id="PTPX01000006">
    <property type="protein sequence ID" value="RAL19353.1"/>
    <property type="molecule type" value="Genomic_DNA"/>
</dbReference>
<proteinExistence type="predicted"/>
<reference evidence="2" key="1">
    <citation type="submission" date="2018-02" db="EMBL/GenBank/DDBJ databases">
        <title>Glaesserella australis sp. nov., isolated from the lungs of pigs.</title>
        <authorList>
            <person name="Turni C."/>
            <person name="Christensen H."/>
        </authorList>
    </citation>
    <scope>NUCLEOTIDE SEQUENCE [LARGE SCALE GENOMIC DNA]</scope>
    <source>
        <strain evidence="2">HS4635</strain>
    </source>
</reference>
<comment type="caution">
    <text evidence="1">The sequence shown here is derived from an EMBL/GenBank/DDBJ whole genome shotgun (WGS) entry which is preliminary data.</text>
</comment>
<evidence type="ECO:0000313" key="2">
    <source>
        <dbReference type="Proteomes" id="UP000248689"/>
    </source>
</evidence>
<dbReference type="OrthoDB" id="5691377at2"/>
<name>A0A328BYQ7_9PAST</name>
<organism evidence="1 2">
    <name type="scientific">Glaesserella australis</name>
    <dbReference type="NCBI Taxonomy" id="2094024"/>
    <lineage>
        <taxon>Bacteria</taxon>
        <taxon>Pseudomonadati</taxon>
        <taxon>Pseudomonadota</taxon>
        <taxon>Gammaproteobacteria</taxon>
        <taxon>Pasteurellales</taxon>
        <taxon>Pasteurellaceae</taxon>
        <taxon>Glaesserella</taxon>
    </lineage>
</organism>
<gene>
    <name evidence="1" type="ORF">C5N92_02580</name>
</gene>
<dbReference type="Proteomes" id="UP000248689">
    <property type="component" value="Unassembled WGS sequence"/>
</dbReference>
<keyword evidence="2" id="KW-1185">Reference proteome</keyword>
<dbReference type="RefSeq" id="WP_111749318.1">
    <property type="nucleotide sequence ID" value="NZ_PTPX01000006.1"/>
</dbReference>
<protein>
    <submittedName>
        <fullName evidence="1">Uncharacterized protein</fullName>
    </submittedName>
</protein>